<dbReference type="Proteomes" id="UP000019678">
    <property type="component" value="Unassembled WGS sequence"/>
</dbReference>
<gene>
    <name evidence="1" type="ORF">CAP_6506</name>
</gene>
<sequence>MRAGRGIVGAVAVAIAAGGLLAFGPWSLLGGRSEGAQPRGQVVLAEPRRGEAEAGTATGMRGLSQAWPPAEVGEVSGEVPGDVTLEASPLAGGGVSVRVTREGHLVALRHRDTASAGRDWAALELRTAPGAASPGSAVLVWEATELRTLETVRGLVKVDGDAARLVPSAPPKRGASLSDPAKVHDCVSHRDGAGGFVVLCRLGREARRARAVNVTGSRPLEGAWVVDEPLGRWRVARLELPRGEALAEGRAITYVRGVEGVVVRAEVVWGAGGDGDEGVGSGSAGERRGALLLAASRRVQPVGDSGF</sequence>
<dbReference type="STRING" id="1192034.CAP_6506"/>
<proteinExistence type="predicted"/>
<dbReference type="RefSeq" id="WP_044247020.1">
    <property type="nucleotide sequence ID" value="NZ_ASRX01000055.1"/>
</dbReference>
<keyword evidence="2" id="KW-1185">Reference proteome</keyword>
<accession>A0A017T2I8</accession>
<dbReference type="OrthoDB" id="9901144at2"/>
<reference evidence="1 2" key="1">
    <citation type="submission" date="2013-05" db="EMBL/GenBank/DDBJ databases">
        <title>Genome assembly of Chondromyces apiculatus DSM 436.</title>
        <authorList>
            <person name="Sharma G."/>
            <person name="Khatri I."/>
            <person name="Kaur C."/>
            <person name="Mayilraj S."/>
            <person name="Subramanian S."/>
        </authorList>
    </citation>
    <scope>NUCLEOTIDE SEQUENCE [LARGE SCALE GENOMIC DNA]</scope>
    <source>
        <strain evidence="1 2">DSM 436</strain>
    </source>
</reference>
<organism evidence="1 2">
    <name type="scientific">Chondromyces apiculatus DSM 436</name>
    <dbReference type="NCBI Taxonomy" id="1192034"/>
    <lineage>
        <taxon>Bacteria</taxon>
        <taxon>Pseudomonadati</taxon>
        <taxon>Myxococcota</taxon>
        <taxon>Polyangia</taxon>
        <taxon>Polyangiales</taxon>
        <taxon>Polyangiaceae</taxon>
        <taxon>Chondromyces</taxon>
    </lineage>
</organism>
<dbReference type="AlphaFoldDB" id="A0A017T2I8"/>
<dbReference type="EMBL" id="ASRX01000055">
    <property type="protein sequence ID" value="EYF02771.1"/>
    <property type="molecule type" value="Genomic_DNA"/>
</dbReference>
<evidence type="ECO:0000313" key="2">
    <source>
        <dbReference type="Proteomes" id="UP000019678"/>
    </source>
</evidence>
<name>A0A017T2I8_9BACT</name>
<comment type="caution">
    <text evidence="1">The sequence shown here is derived from an EMBL/GenBank/DDBJ whole genome shotgun (WGS) entry which is preliminary data.</text>
</comment>
<protein>
    <submittedName>
        <fullName evidence="1">Uncharacterized protein</fullName>
    </submittedName>
</protein>
<evidence type="ECO:0000313" key="1">
    <source>
        <dbReference type="EMBL" id="EYF02771.1"/>
    </source>
</evidence>